<keyword evidence="1" id="KW-0472">Membrane</keyword>
<gene>
    <name evidence="2" type="ORF">XENOCAPTIV_011519</name>
</gene>
<accession>A0ABV0RH82</accession>
<keyword evidence="3" id="KW-1185">Reference proteome</keyword>
<evidence type="ECO:0000313" key="3">
    <source>
        <dbReference type="Proteomes" id="UP001434883"/>
    </source>
</evidence>
<sequence>MFWGEMFWSNAATLHAGGPVLTILLHPVLLLLLWVKISFFKIRLVKHRKNMSVEVSVRSNESTPQQEMVHKHPENEERFMGTIQTYLVVFWCLQDNRVFPTKSNCPSEALHPDVTSSAMYGPHFLFLRQSGLQTPFLL</sequence>
<evidence type="ECO:0000256" key="1">
    <source>
        <dbReference type="SAM" id="Phobius"/>
    </source>
</evidence>
<dbReference type="Proteomes" id="UP001434883">
    <property type="component" value="Unassembled WGS sequence"/>
</dbReference>
<name>A0ABV0RH82_9TELE</name>
<feature type="transmembrane region" description="Helical" evidence="1">
    <location>
        <begin position="20"/>
        <end position="39"/>
    </location>
</feature>
<keyword evidence="1" id="KW-0812">Transmembrane</keyword>
<keyword evidence="1" id="KW-1133">Transmembrane helix</keyword>
<dbReference type="EMBL" id="JAHRIN010044473">
    <property type="protein sequence ID" value="MEQ2207389.1"/>
    <property type="molecule type" value="Genomic_DNA"/>
</dbReference>
<reference evidence="2 3" key="1">
    <citation type="submission" date="2021-06" db="EMBL/GenBank/DDBJ databases">
        <authorList>
            <person name="Palmer J.M."/>
        </authorList>
    </citation>
    <scope>NUCLEOTIDE SEQUENCE [LARGE SCALE GENOMIC DNA]</scope>
    <source>
        <strain evidence="2 3">XC_2019</strain>
        <tissue evidence="2">Muscle</tissue>
    </source>
</reference>
<evidence type="ECO:0000313" key="2">
    <source>
        <dbReference type="EMBL" id="MEQ2207389.1"/>
    </source>
</evidence>
<protein>
    <submittedName>
        <fullName evidence="2">Uncharacterized protein</fullName>
    </submittedName>
</protein>
<organism evidence="2 3">
    <name type="scientific">Xenoophorus captivus</name>
    <dbReference type="NCBI Taxonomy" id="1517983"/>
    <lineage>
        <taxon>Eukaryota</taxon>
        <taxon>Metazoa</taxon>
        <taxon>Chordata</taxon>
        <taxon>Craniata</taxon>
        <taxon>Vertebrata</taxon>
        <taxon>Euteleostomi</taxon>
        <taxon>Actinopterygii</taxon>
        <taxon>Neopterygii</taxon>
        <taxon>Teleostei</taxon>
        <taxon>Neoteleostei</taxon>
        <taxon>Acanthomorphata</taxon>
        <taxon>Ovalentaria</taxon>
        <taxon>Atherinomorphae</taxon>
        <taxon>Cyprinodontiformes</taxon>
        <taxon>Goodeidae</taxon>
        <taxon>Xenoophorus</taxon>
    </lineage>
</organism>
<proteinExistence type="predicted"/>
<comment type="caution">
    <text evidence="2">The sequence shown here is derived from an EMBL/GenBank/DDBJ whole genome shotgun (WGS) entry which is preliminary data.</text>
</comment>